<protein>
    <recommendedName>
        <fullName evidence="4">Membrane-associated oxidoreductase</fullName>
    </recommendedName>
</protein>
<feature type="transmembrane region" description="Helical" evidence="1">
    <location>
        <begin position="650"/>
        <end position="674"/>
    </location>
</feature>
<evidence type="ECO:0000256" key="1">
    <source>
        <dbReference type="SAM" id="Phobius"/>
    </source>
</evidence>
<evidence type="ECO:0000313" key="3">
    <source>
        <dbReference type="Proteomes" id="UP001596514"/>
    </source>
</evidence>
<dbReference type="RefSeq" id="WP_343964409.1">
    <property type="nucleotide sequence ID" value="NZ_BAAAGK010000023.1"/>
</dbReference>
<name>A0ABW2T1I6_9ACTN</name>
<organism evidence="2 3">
    <name type="scientific">Streptosporangium amethystogenes subsp. fukuiense</name>
    <dbReference type="NCBI Taxonomy" id="698418"/>
    <lineage>
        <taxon>Bacteria</taxon>
        <taxon>Bacillati</taxon>
        <taxon>Actinomycetota</taxon>
        <taxon>Actinomycetes</taxon>
        <taxon>Streptosporangiales</taxon>
        <taxon>Streptosporangiaceae</taxon>
        <taxon>Streptosporangium</taxon>
    </lineage>
</organism>
<dbReference type="EMBL" id="JBHTEE010000001">
    <property type="protein sequence ID" value="MFC7602234.1"/>
    <property type="molecule type" value="Genomic_DNA"/>
</dbReference>
<comment type="caution">
    <text evidence="2">The sequence shown here is derived from an EMBL/GenBank/DDBJ whole genome shotgun (WGS) entry which is preliminary data.</text>
</comment>
<sequence length="677" mass="72526">MRVEDLSDAERRVWEAFPLGEEVDFSTGRPEEDDPAAGAAWDEGRTIRARVIAVLLMSEEPPRSHRIPALRIKGARITEWVNLAYSTLRHSARFLSCFFVEKPSLHWTRCPQLSFNGSHLPGLYGSNAQIDGHLLLEGCVFTGPVELRGAQLAGSLMLSHARSTAIDCDRLQAGRGIAAIGLDATDQVGFSNVKVSGTVILDHARLAASGRSALNLDGLIADGNVLCRWMTVTGMVSLRNARVSGPFGFTGTTIDHLGQMAFRGSRVTAEGGLYLGAEFTATGTVRLANSRVDRELNLSGARLIRPGGDALQAAELQVEGSFDAEELSTEGRVDLSQARISGSLNLTGTNLSAPGEVVLDADGVNVGGGLSCTKGFRADGAVRLADARVGTSADFSGARLSNPGGRALDLAGASIGGGLECGRGFVAEGELTLIGTHVGRHLYLNDATLSAPGGRALAAWQLQARELYLRPKLAPEGVVDLRHAQIGVIRDDPATWSPRRQDGLGYEALDPRLPAARRLAWLRDDPDGYVPQPYEQLAATYRRLGQDVDARTVLLVKQRRQRAALPLYARAWGWLQDVTVGYGYRPVRAALWFLALLVTGAVVFAVHNPPRAEPGKGPAFNALFYALDLLLPIIDFGQEKAYQPAGGGQWVAYGLVIAGWVLVTTIATGITRALSRH</sequence>
<keyword evidence="1" id="KW-1133">Transmembrane helix</keyword>
<feature type="transmembrane region" description="Helical" evidence="1">
    <location>
        <begin position="619"/>
        <end position="638"/>
    </location>
</feature>
<accession>A0ABW2T1I6</accession>
<dbReference type="Proteomes" id="UP001596514">
    <property type="component" value="Unassembled WGS sequence"/>
</dbReference>
<evidence type="ECO:0008006" key="4">
    <source>
        <dbReference type="Google" id="ProtNLM"/>
    </source>
</evidence>
<keyword evidence="1" id="KW-0812">Transmembrane</keyword>
<keyword evidence="1" id="KW-0472">Membrane</keyword>
<reference evidence="3" key="1">
    <citation type="journal article" date="2019" name="Int. J. Syst. Evol. Microbiol.">
        <title>The Global Catalogue of Microorganisms (GCM) 10K type strain sequencing project: providing services to taxonomists for standard genome sequencing and annotation.</title>
        <authorList>
            <consortium name="The Broad Institute Genomics Platform"/>
            <consortium name="The Broad Institute Genome Sequencing Center for Infectious Disease"/>
            <person name="Wu L."/>
            <person name="Ma J."/>
        </authorList>
    </citation>
    <scope>NUCLEOTIDE SEQUENCE [LARGE SCALE GENOMIC DNA]</scope>
    <source>
        <strain evidence="3">JCM 10083</strain>
    </source>
</reference>
<keyword evidence="3" id="KW-1185">Reference proteome</keyword>
<evidence type="ECO:0000313" key="2">
    <source>
        <dbReference type="EMBL" id="MFC7602234.1"/>
    </source>
</evidence>
<feature type="transmembrane region" description="Helical" evidence="1">
    <location>
        <begin position="589"/>
        <end position="607"/>
    </location>
</feature>
<gene>
    <name evidence="2" type="ORF">ACFQVD_19225</name>
</gene>
<proteinExistence type="predicted"/>